<sequence>MTDQTLLAFDTSGPFCASALLRDGQITTRVEDMARGQGERLMVLLEDLLREQNTTWADLDVIGVGVGPGNFTGIRISVSAARGLALGLGIKAVGVSLFDTTQQLANWAQTKVPAPRDQFYMYDPDKMAAPILAQDGTGPFANAADHSVADHVAAIARIAAQRAGADTPRPAPMYVKPPDAAPPREQPPVILP</sequence>
<reference evidence="3 4" key="1">
    <citation type="submission" date="2022-01" db="EMBL/GenBank/DDBJ databases">
        <title>Octadecabacter sp. nov., isolated from a marine alga.</title>
        <authorList>
            <person name="Jin M.S."/>
            <person name="Kim H.M."/>
            <person name="Han D.M."/>
            <person name="Jung J.J."/>
            <person name="Jeon C.O."/>
        </authorList>
    </citation>
    <scope>NUCLEOTIDE SEQUENCE [LARGE SCALE GENOMIC DNA]</scope>
    <source>
        <strain evidence="3 4">G9-8</strain>
    </source>
</reference>
<dbReference type="EMBL" id="JAKGAQ010000001">
    <property type="protein sequence ID" value="MCF2869621.1"/>
    <property type="molecule type" value="Genomic_DNA"/>
</dbReference>
<gene>
    <name evidence="3" type="primary">tsaB</name>
    <name evidence="3" type="ORF">L0664_00960</name>
</gene>
<dbReference type="InterPro" id="IPR000905">
    <property type="entry name" value="Gcp-like_dom"/>
</dbReference>
<dbReference type="Pfam" id="PF00814">
    <property type="entry name" value="TsaD"/>
    <property type="match status" value="1"/>
</dbReference>
<dbReference type="Proteomes" id="UP001200557">
    <property type="component" value="Unassembled WGS sequence"/>
</dbReference>
<accession>A0ABS9CRQ2</accession>
<evidence type="ECO:0000259" key="2">
    <source>
        <dbReference type="Pfam" id="PF00814"/>
    </source>
</evidence>
<dbReference type="RefSeq" id="WP_235223753.1">
    <property type="nucleotide sequence ID" value="NZ_JAKGAQ010000001.1"/>
</dbReference>
<feature type="region of interest" description="Disordered" evidence="1">
    <location>
        <begin position="161"/>
        <end position="192"/>
    </location>
</feature>
<dbReference type="NCBIfam" id="TIGR03725">
    <property type="entry name" value="T6A_YeaZ"/>
    <property type="match status" value="1"/>
</dbReference>
<keyword evidence="3" id="KW-0012">Acyltransferase</keyword>
<keyword evidence="3" id="KW-0808">Transferase</keyword>
<protein>
    <submittedName>
        <fullName evidence="3">tRNA (Adenosine(37)-N6)-threonylcarbamoyltransferase complex dimerization subunit type 1 TsaB</fullName>
        <ecNumber evidence="3">2.3.1.234</ecNumber>
    </submittedName>
</protein>
<keyword evidence="4" id="KW-1185">Reference proteome</keyword>
<evidence type="ECO:0000256" key="1">
    <source>
        <dbReference type="SAM" id="MobiDB-lite"/>
    </source>
</evidence>
<dbReference type="Gene3D" id="3.30.420.40">
    <property type="match status" value="1"/>
</dbReference>
<organism evidence="3 4">
    <name type="scientific">Octadecabacter dasysiphoniae</name>
    <dbReference type="NCBI Taxonomy" id="2909341"/>
    <lineage>
        <taxon>Bacteria</taxon>
        <taxon>Pseudomonadati</taxon>
        <taxon>Pseudomonadota</taxon>
        <taxon>Alphaproteobacteria</taxon>
        <taxon>Rhodobacterales</taxon>
        <taxon>Roseobacteraceae</taxon>
        <taxon>Octadecabacter</taxon>
    </lineage>
</organism>
<dbReference type="EC" id="2.3.1.234" evidence="3"/>
<feature type="domain" description="Gcp-like" evidence="2">
    <location>
        <begin position="34"/>
        <end position="101"/>
    </location>
</feature>
<dbReference type="SUPFAM" id="SSF53067">
    <property type="entry name" value="Actin-like ATPase domain"/>
    <property type="match status" value="1"/>
</dbReference>
<feature type="compositionally biased region" description="Pro residues" evidence="1">
    <location>
        <begin position="179"/>
        <end position="192"/>
    </location>
</feature>
<dbReference type="GO" id="GO:0061711">
    <property type="term" value="F:tRNA N(6)-L-threonylcarbamoyladenine synthase activity"/>
    <property type="evidence" value="ECO:0007669"/>
    <property type="project" value="UniProtKB-EC"/>
</dbReference>
<dbReference type="InterPro" id="IPR043129">
    <property type="entry name" value="ATPase_NBD"/>
</dbReference>
<evidence type="ECO:0000313" key="4">
    <source>
        <dbReference type="Proteomes" id="UP001200557"/>
    </source>
</evidence>
<name>A0ABS9CRQ2_9RHOB</name>
<evidence type="ECO:0000313" key="3">
    <source>
        <dbReference type="EMBL" id="MCF2869621.1"/>
    </source>
</evidence>
<dbReference type="InterPro" id="IPR022496">
    <property type="entry name" value="T6A_TsaB"/>
</dbReference>
<proteinExistence type="predicted"/>
<comment type="caution">
    <text evidence="3">The sequence shown here is derived from an EMBL/GenBank/DDBJ whole genome shotgun (WGS) entry which is preliminary data.</text>
</comment>